<name>A0A2I1IFK0_9MICO</name>
<organism evidence="4 5">
    <name type="scientific">Brevibacterium ravenspurgense</name>
    <dbReference type="NCBI Taxonomy" id="479117"/>
    <lineage>
        <taxon>Bacteria</taxon>
        <taxon>Bacillati</taxon>
        <taxon>Actinomycetota</taxon>
        <taxon>Actinomycetes</taxon>
        <taxon>Micrococcales</taxon>
        <taxon>Brevibacteriaceae</taxon>
        <taxon>Brevibacterium</taxon>
    </lineage>
</organism>
<accession>A0A2I1IFK0</accession>
<dbReference type="Pfam" id="PF26571">
    <property type="entry name" value="VldE"/>
    <property type="match status" value="1"/>
</dbReference>
<evidence type="ECO:0000259" key="3">
    <source>
        <dbReference type="Pfam" id="PF26571"/>
    </source>
</evidence>
<evidence type="ECO:0000313" key="5">
    <source>
        <dbReference type="Proteomes" id="UP000242755"/>
    </source>
</evidence>
<reference evidence="4 5" key="1">
    <citation type="submission" date="2017-12" db="EMBL/GenBank/DDBJ databases">
        <title>Phylogenetic diversity of female urinary microbiome.</title>
        <authorList>
            <person name="Thomas-White K."/>
            <person name="Wolfe A.J."/>
        </authorList>
    </citation>
    <scope>NUCLEOTIDE SEQUENCE [LARGE SCALE GENOMIC DNA]</scope>
    <source>
        <strain evidence="4 5">UMB0426</strain>
    </source>
</reference>
<comment type="caution">
    <text evidence="4">The sequence shown here is derived from an EMBL/GenBank/DDBJ whole genome shotgun (WGS) entry which is preliminary data.</text>
</comment>
<evidence type="ECO:0000259" key="2">
    <source>
        <dbReference type="Pfam" id="PF01551"/>
    </source>
</evidence>
<feature type="domain" description="ARB-07466-like C-terminal" evidence="3">
    <location>
        <begin position="423"/>
        <end position="530"/>
    </location>
</feature>
<dbReference type="Proteomes" id="UP000242755">
    <property type="component" value="Unassembled WGS sequence"/>
</dbReference>
<evidence type="ECO:0000313" key="4">
    <source>
        <dbReference type="EMBL" id="PKY69905.1"/>
    </source>
</evidence>
<sequence>MTMKKAVIALALLLLLGPFMGLLAIGVLMNPAANAECTIDGSGITVGNIPDSLTATTANGETITLNRQQLTHAATIIEVGSGIDGVGRDGVQIALMAALTESSLRMLSNTSAYPESADYPNDGNGGDHDSLGLFQMRPQSGWGTVAELMDSTYQARAFYGGPDGPNYPSPRGLLDIPGWQQMGKGEAAQSVEVSAYPDRYINYEPVALTILNTLTGSGGPAAISAGAQPVTVASEIAETSRVVFPLPEGTWVATDPFGPRVHPITGEDSFHTGADFAAPDGTPILAAASGTVTVAEFSGGYGGLVVIEHRIDGRTVATAYAHSWQHGIHVSVGDQVRAGQHIAGVGSSGMSTGPHLHFEVRDGGTSGEFIDPAAWLNQHDAADLPEAEVGPPNGCGSSTGTAGDPAPFDGNDPNRMVDDPTSNGQITARMLHLYEQTLAQFPDTGWGCYSPRPGTTSEHPLGRACDLTFGNAIGQYPTAEQLDYGWQVTEWMQTHAEALGVEYLIWQGKIWSLSRDAEGWRPYNGGGMHDPDNVTGGHYDHLHVTVK</sequence>
<proteinExistence type="predicted"/>
<feature type="domain" description="M23ase beta-sheet core" evidence="2">
    <location>
        <begin position="270"/>
        <end position="365"/>
    </location>
</feature>
<dbReference type="InterPro" id="IPR016047">
    <property type="entry name" value="M23ase_b-sheet_dom"/>
</dbReference>
<gene>
    <name evidence="4" type="ORF">CYJ40_07475</name>
</gene>
<protein>
    <submittedName>
        <fullName evidence="4">Metalloendopeptidase</fullName>
    </submittedName>
</protein>
<dbReference type="RefSeq" id="WP_101672614.1">
    <property type="nucleotide sequence ID" value="NZ_PKGO01000007.1"/>
</dbReference>
<dbReference type="GO" id="GO:0004222">
    <property type="term" value="F:metalloendopeptidase activity"/>
    <property type="evidence" value="ECO:0007669"/>
    <property type="project" value="TreeGrafter"/>
</dbReference>
<dbReference type="InterPro" id="IPR058593">
    <property type="entry name" value="ARB_07466-like_C"/>
</dbReference>
<dbReference type="InterPro" id="IPR050570">
    <property type="entry name" value="Cell_wall_metabolism_enzyme"/>
</dbReference>
<dbReference type="AlphaFoldDB" id="A0A2I1IFK0"/>
<dbReference type="Pfam" id="PF01551">
    <property type="entry name" value="Peptidase_M23"/>
    <property type="match status" value="1"/>
</dbReference>
<dbReference type="SUPFAM" id="SSF51261">
    <property type="entry name" value="Duplicated hybrid motif"/>
    <property type="match status" value="1"/>
</dbReference>
<dbReference type="CDD" id="cd12797">
    <property type="entry name" value="M23_peptidase"/>
    <property type="match status" value="1"/>
</dbReference>
<dbReference type="EMBL" id="PKGO01000007">
    <property type="protein sequence ID" value="PKY69905.1"/>
    <property type="molecule type" value="Genomic_DNA"/>
</dbReference>
<dbReference type="Gene3D" id="2.70.70.10">
    <property type="entry name" value="Glucose Permease (Domain IIA)"/>
    <property type="match status" value="1"/>
</dbReference>
<feature type="region of interest" description="Disordered" evidence="1">
    <location>
        <begin position="387"/>
        <end position="414"/>
    </location>
</feature>
<evidence type="ECO:0000256" key="1">
    <source>
        <dbReference type="SAM" id="MobiDB-lite"/>
    </source>
</evidence>
<dbReference type="PANTHER" id="PTHR21666">
    <property type="entry name" value="PEPTIDASE-RELATED"/>
    <property type="match status" value="1"/>
</dbReference>
<dbReference type="PANTHER" id="PTHR21666:SF270">
    <property type="entry name" value="MUREIN HYDROLASE ACTIVATOR ENVC"/>
    <property type="match status" value="1"/>
</dbReference>
<dbReference type="InterPro" id="IPR011055">
    <property type="entry name" value="Dup_hybrid_motif"/>
</dbReference>